<dbReference type="SUPFAM" id="SSF46785">
    <property type="entry name" value="Winged helix' DNA-binding domain"/>
    <property type="match status" value="1"/>
</dbReference>
<dbReference type="InterPro" id="IPR011711">
    <property type="entry name" value="GntR_C"/>
</dbReference>
<gene>
    <name evidence="6" type="ORF">HMF7854_00855</name>
</gene>
<keyword evidence="2" id="KW-0238">DNA-binding</keyword>
<dbReference type="Pfam" id="PF07729">
    <property type="entry name" value="FCD"/>
    <property type="match status" value="1"/>
</dbReference>
<dbReference type="AlphaFoldDB" id="A0A3R9WQT1"/>
<evidence type="ECO:0000313" key="6">
    <source>
        <dbReference type="EMBL" id="RST29540.1"/>
    </source>
</evidence>
<dbReference type="InterPro" id="IPR000524">
    <property type="entry name" value="Tscrpt_reg_HTH_GntR"/>
</dbReference>
<dbReference type="InterPro" id="IPR036390">
    <property type="entry name" value="WH_DNA-bd_sf"/>
</dbReference>
<feature type="domain" description="HTH gntR-type" evidence="5">
    <location>
        <begin position="27"/>
        <end position="94"/>
    </location>
</feature>
<dbReference type="Gene3D" id="1.20.120.530">
    <property type="entry name" value="GntR ligand-binding domain-like"/>
    <property type="match status" value="1"/>
</dbReference>
<evidence type="ECO:0000259" key="5">
    <source>
        <dbReference type="PROSITE" id="PS50949"/>
    </source>
</evidence>
<protein>
    <submittedName>
        <fullName evidence="6">GntR family transcriptional regulator</fullName>
    </submittedName>
</protein>
<organism evidence="6 7">
    <name type="scientific">Sphingomonas ginkgonis</name>
    <dbReference type="NCBI Taxonomy" id="2315330"/>
    <lineage>
        <taxon>Bacteria</taxon>
        <taxon>Pseudomonadati</taxon>
        <taxon>Pseudomonadota</taxon>
        <taxon>Alphaproteobacteria</taxon>
        <taxon>Sphingomonadales</taxon>
        <taxon>Sphingomonadaceae</taxon>
        <taxon>Sphingomonas</taxon>
    </lineage>
</organism>
<accession>A0A3R9WQT1</accession>
<dbReference type="GO" id="GO:0003677">
    <property type="term" value="F:DNA binding"/>
    <property type="evidence" value="ECO:0007669"/>
    <property type="project" value="UniProtKB-KW"/>
</dbReference>
<feature type="region of interest" description="Disordered" evidence="4">
    <location>
        <begin position="1"/>
        <end position="30"/>
    </location>
</feature>
<dbReference type="SUPFAM" id="SSF48008">
    <property type="entry name" value="GntR ligand-binding domain-like"/>
    <property type="match status" value="1"/>
</dbReference>
<keyword evidence="3" id="KW-0804">Transcription</keyword>
<dbReference type="CDD" id="cd07377">
    <property type="entry name" value="WHTH_GntR"/>
    <property type="match status" value="1"/>
</dbReference>
<dbReference type="InterPro" id="IPR036388">
    <property type="entry name" value="WH-like_DNA-bd_sf"/>
</dbReference>
<dbReference type="PRINTS" id="PR00035">
    <property type="entry name" value="HTHGNTR"/>
</dbReference>
<proteinExistence type="predicted"/>
<dbReference type="OrthoDB" id="7620579at2"/>
<dbReference type="PROSITE" id="PS50949">
    <property type="entry name" value="HTH_GNTR"/>
    <property type="match status" value="1"/>
</dbReference>
<dbReference type="EMBL" id="RWJF01000001">
    <property type="protein sequence ID" value="RST29540.1"/>
    <property type="molecule type" value="Genomic_DNA"/>
</dbReference>
<evidence type="ECO:0000256" key="2">
    <source>
        <dbReference type="ARBA" id="ARBA00023125"/>
    </source>
</evidence>
<dbReference type="GO" id="GO:0003700">
    <property type="term" value="F:DNA-binding transcription factor activity"/>
    <property type="evidence" value="ECO:0007669"/>
    <property type="project" value="InterPro"/>
</dbReference>
<dbReference type="PANTHER" id="PTHR43537:SF51">
    <property type="entry name" value="HTH-TYPE TRANSCRIPTIONAL REGULATOR LGOR-RELATED"/>
    <property type="match status" value="1"/>
</dbReference>
<keyword evidence="7" id="KW-1185">Reference proteome</keyword>
<reference evidence="6 7" key="1">
    <citation type="submission" date="2018-12" db="EMBL/GenBank/DDBJ databases">
        <title>Sphingomonas sp. HMF7854 Genome sequencing and assembly.</title>
        <authorList>
            <person name="Cha I."/>
            <person name="Kang H."/>
            <person name="Kim H."/>
            <person name="Kang J."/>
            <person name="Joh K."/>
        </authorList>
    </citation>
    <scope>NUCLEOTIDE SEQUENCE [LARGE SCALE GENOMIC DNA]</scope>
    <source>
        <strain evidence="6 7">HMF7854</strain>
    </source>
</reference>
<evidence type="ECO:0000256" key="3">
    <source>
        <dbReference type="ARBA" id="ARBA00023163"/>
    </source>
</evidence>
<dbReference type="PANTHER" id="PTHR43537">
    <property type="entry name" value="TRANSCRIPTIONAL REGULATOR, GNTR FAMILY"/>
    <property type="match status" value="1"/>
</dbReference>
<comment type="caution">
    <text evidence="6">The sequence shown here is derived from an EMBL/GenBank/DDBJ whole genome shotgun (WGS) entry which is preliminary data.</text>
</comment>
<dbReference type="Proteomes" id="UP000274661">
    <property type="component" value="Unassembled WGS sequence"/>
</dbReference>
<dbReference type="Pfam" id="PF00392">
    <property type="entry name" value="GntR"/>
    <property type="match status" value="1"/>
</dbReference>
<evidence type="ECO:0000313" key="7">
    <source>
        <dbReference type="Proteomes" id="UP000274661"/>
    </source>
</evidence>
<keyword evidence="1" id="KW-0805">Transcription regulation</keyword>
<name>A0A3R9WQT1_9SPHN</name>
<dbReference type="SMART" id="SM00895">
    <property type="entry name" value="FCD"/>
    <property type="match status" value="1"/>
</dbReference>
<dbReference type="Gene3D" id="1.10.10.10">
    <property type="entry name" value="Winged helix-like DNA-binding domain superfamily/Winged helix DNA-binding domain"/>
    <property type="match status" value="1"/>
</dbReference>
<evidence type="ECO:0000256" key="4">
    <source>
        <dbReference type="SAM" id="MobiDB-lite"/>
    </source>
</evidence>
<dbReference type="InterPro" id="IPR008920">
    <property type="entry name" value="TF_FadR/GntR_C"/>
</dbReference>
<sequence>MNDWTRVTPSRYEAGEEKSGDGQGRGRRVDSRVAQRIRELIVEGVLPPGSRVAEASIAERLGVSRTPVRNALPALATEGLLEPAGKRGYAVRAFTTEDSFKATEIRCVLEGYAARELASRPDRTLIVSQLREVLKEGDAIFAKGHVVKDDEEAYARMNGRFHDLINEGARDTLLGELIQRVYSVPFVAPNVVAFNRVPLDEIFPILVSGHHQHHAIVDAIESGQADLAETLMRGHSKPAARSLGLEGGSASVKE</sequence>
<dbReference type="SMART" id="SM00345">
    <property type="entry name" value="HTH_GNTR"/>
    <property type="match status" value="1"/>
</dbReference>
<evidence type="ECO:0000256" key="1">
    <source>
        <dbReference type="ARBA" id="ARBA00023015"/>
    </source>
</evidence>